<organism evidence="7 8">
    <name type="scientific">Nocardioides taihuensis</name>
    <dbReference type="NCBI Taxonomy" id="1835606"/>
    <lineage>
        <taxon>Bacteria</taxon>
        <taxon>Bacillati</taxon>
        <taxon>Actinomycetota</taxon>
        <taxon>Actinomycetes</taxon>
        <taxon>Propionibacteriales</taxon>
        <taxon>Nocardioidaceae</taxon>
        <taxon>Nocardioides</taxon>
    </lineage>
</organism>
<keyword evidence="4" id="KW-0274">FAD</keyword>
<keyword evidence="5" id="KW-0560">Oxidoreductase</keyword>
<evidence type="ECO:0000313" key="7">
    <source>
        <dbReference type="EMBL" id="MFC5175252.1"/>
    </source>
</evidence>
<sequence>MSATTSSLAELATRVSGRVVTAADADWDAVRSGYNLAADLEPAAIVLAVDTDDVVAAVAHARDHGLHVAGQATGHNAAAHAGVSDTLVVDVRELRSIAIDVDTGRARVGAGVRWRDVVPQLSDLGLAALHGSSPDVGIAGYSLGGGMGWLARKHGLQANSVVAFDVVTADARLHRVDAHHQPDLFWALRGGNGNFGVVTAIEFTVYPVKELYAGGLFFPLERAEEVLTTWTSIAPDLPEELMTWTTVYQFPDVPEVPEPLRGGAFTVFHAAFLGSEEEGAALVAPVRELGAALDTFAMVAPVALADMAMDPPDPLPYRSTTALLDDLPADGIGRVLEVVGEGAGSPLPLVQIRHLGGALSRTEPGAGARATMPGQFCLFALGVVPDYESAVEVASYLQRLDVAVEPWRIGQYPNFVEHPADASTFFDAATWERLRSAKAQHDPAGLFRGNHRIEPATGDRVARAAEAV</sequence>
<evidence type="ECO:0000259" key="6">
    <source>
        <dbReference type="PROSITE" id="PS51387"/>
    </source>
</evidence>
<evidence type="ECO:0000313" key="8">
    <source>
        <dbReference type="Proteomes" id="UP001596087"/>
    </source>
</evidence>
<dbReference type="PROSITE" id="PS51387">
    <property type="entry name" value="FAD_PCMH"/>
    <property type="match status" value="1"/>
</dbReference>
<dbReference type="EMBL" id="JBHSKD010000002">
    <property type="protein sequence ID" value="MFC5175252.1"/>
    <property type="molecule type" value="Genomic_DNA"/>
</dbReference>
<dbReference type="Gene3D" id="3.30.43.10">
    <property type="entry name" value="Uridine Diphospho-n-acetylenolpyruvylglucosamine Reductase, domain 2"/>
    <property type="match status" value="1"/>
</dbReference>
<evidence type="ECO:0000256" key="1">
    <source>
        <dbReference type="ARBA" id="ARBA00001974"/>
    </source>
</evidence>
<comment type="caution">
    <text evidence="7">The sequence shown here is derived from an EMBL/GenBank/DDBJ whole genome shotgun (WGS) entry which is preliminary data.</text>
</comment>
<keyword evidence="3" id="KW-0285">Flavoprotein</keyword>
<dbReference type="Gene3D" id="3.40.462.20">
    <property type="match status" value="1"/>
</dbReference>
<dbReference type="PANTHER" id="PTHR42973:SF39">
    <property type="entry name" value="FAD-BINDING PCMH-TYPE DOMAIN-CONTAINING PROTEIN"/>
    <property type="match status" value="1"/>
</dbReference>
<gene>
    <name evidence="7" type="ORF">ACFPGP_01130</name>
</gene>
<comment type="similarity">
    <text evidence="2">Belongs to the oxygen-dependent FAD-linked oxidoreductase family.</text>
</comment>
<evidence type="ECO:0000256" key="2">
    <source>
        <dbReference type="ARBA" id="ARBA00005466"/>
    </source>
</evidence>
<evidence type="ECO:0000256" key="5">
    <source>
        <dbReference type="ARBA" id="ARBA00023002"/>
    </source>
</evidence>
<feature type="domain" description="FAD-binding PCMH-type" evidence="6">
    <location>
        <begin position="38"/>
        <end position="208"/>
    </location>
</feature>
<proteinExistence type="inferred from homology"/>
<dbReference type="InterPro" id="IPR006094">
    <property type="entry name" value="Oxid_FAD_bind_N"/>
</dbReference>
<dbReference type="RefSeq" id="WP_378585718.1">
    <property type="nucleotide sequence ID" value="NZ_JBHSKD010000002.1"/>
</dbReference>
<dbReference type="InterPro" id="IPR016167">
    <property type="entry name" value="FAD-bd_PCMH_sub1"/>
</dbReference>
<dbReference type="SUPFAM" id="SSF56176">
    <property type="entry name" value="FAD-binding/transporter-associated domain-like"/>
    <property type="match status" value="1"/>
</dbReference>
<dbReference type="Proteomes" id="UP001596087">
    <property type="component" value="Unassembled WGS sequence"/>
</dbReference>
<dbReference type="InterPro" id="IPR036318">
    <property type="entry name" value="FAD-bd_PCMH-like_sf"/>
</dbReference>
<name>A0ABW0BE61_9ACTN</name>
<evidence type="ECO:0000256" key="3">
    <source>
        <dbReference type="ARBA" id="ARBA00022630"/>
    </source>
</evidence>
<dbReference type="PANTHER" id="PTHR42973">
    <property type="entry name" value="BINDING OXIDOREDUCTASE, PUTATIVE (AFU_ORTHOLOGUE AFUA_1G17690)-RELATED"/>
    <property type="match status" value="1"/>
</dbReference>
<dbReference type="InterPro" id="IPR016169">
    <property type="entry name" value="FAD-bd_PCMH_sub2"/>
</dbReference>
<accession>A0ABW0BE61</accession>
<dbReference type="InterPro" id="IPR006093">
    <property type="entry name" value="Oxy_OxRdtase_FAD_BS"/>
</dbReference>
<evidence type="ECO:0000256" key="4">
    <source>
        <dbReference type="ARBA" id="ARBA00022827"/>
    </source>
</evidence>
<dbReference type="Gene3D" id="3.30.465.10">
    <property type="match status" value="1"/>
</dbReference>
<protein>
    <submittedName>
        <fullName evidence="7">FAD-binding oxidoreductase</fullName>
    </submittedName>
</protein>
<comment type="cofactor">
    <cofactor evidence="1">
        <name>FAD</name>
        <dbReference type="ChEBI" id="CHEBI:57692"/>
    </cofactor>
</comment>
<reference evidence="8" key="1">
    <citation type="journal article" date="2019" name="Int. J. Syst. Evol. Microbiol.">
        <title>The Global Catalogue of Microorganisms (GCM) 10K type strain sequencing project: providing services to taxonomists for standard genome sequencing and annotation.</title>
        <authorList>
            <consortium name="The Broad Institute Genomics Platform"/>
            <consortium name="The Broad Institute Genome Sequencing Center for Infectious Disease"/>
            <person name="Wu L."/>
            <person name="Ma J."/>
        </authorList>
    </citation>
    <scope>NUCLEOTIDE SEQUENCE [LARGE SCALE GENOMIC DNA]</scope>
    <source>
        <strain evidence="8">DFY41</strain>
    </source>
</reference>
<keyword evidence="8" id="KW-1185">Reference proteome</keyword>
<dbReference type="PROSITE" id="PS00862">
    <property type="entry name" value="OX2_COVAL_FAD"/>
    <property type="match status" value="1"/>
</dbReference>
<dbReference type="Pfam" id="PF01565">
    <property type="entry name" value="FAD_binding_4"/>
    <property type="match status" value="1"/>
</dbReference>
<dbReference type="InterPro" id="IPR016166">
    <property type="entry name" value="FAD-bd_PCMH"/>
</dbReference>
<dbReference type="InterPro" id="IPR050416">
    <property type="entry name" value="FAD-linked_Oxidoreductase"/>
</dbReference>